<keyword evidence="6" id="KW-0460">Magnesium</keyword>
<name>A0A6J4JF95_9PROT</name>
<dbReference type="PANTHER" id="PTHR28511">
    <property type="entry name" value="ENDONUCLEASE V"/>
    <property type="match status" value="1"/>
</dbReference>
<dbReference type="Gene3D" id="3.30.2170.10">
    <property type="entry name" value="archaeoglobus fulgidus dsm 4304 superfamily"/>
    <property type="match status" value="1"/>
</dbReference>
<dbReference type="GO" id="GO:0043737">
    <property type="term" value="F:deoxyribonuclease V activity"/>
    <property type="evidence" value="ECO:0007669"/>
    <property type="project" value="UniProtKB-UniRule"/>
</dbReference>
<evidence type="ECO:0000256" key="1">
    <source>
        <dbReference type="ARBA" id="ARBA00004496"/>
    </source>
</evidence>
<keyword evidence="4 6" id="KW-0255">Endonuclease</keyword>
<protein>
    <recommendedName>
        <fullName evidence="6">Endonuclease V</fullName>
        <ecNumber evidence="6">3.1.21.7</ecNumber>
    </recommendedName>
    <alternativeName>
        <fullName evidence="6">Deoxyinosine 3'endonuclease</fullName>
    </alternativeName>
    <alternativeName>
        <fullName evidence="6">Deoxyribonuclease V</fullName>
        <shortName evidence="6">DNase V</shortName>
    </alternativeName>
</protein>
<evidence type="ECO:0000256" key="2">
    <source>
        <dbReference type="ARBA" id="ARBA00022490"/>
    </source>
</evidence>
<evidence type="ECO:0000256" key="5">
    <source>
        <dbReference type="ARBA" id="ARBA00022801"/>
    </source>
</evidence>
<organism evidence="7">
    <name type="scientific">uncultured Acetobacteraceae bacterium</name>
    <dbReference type="NCBI Taxonomy" id="169975"/>
    <lineage>
        <taxon>Bacteria</taxon>
        <taxon>Pseudomonadati</taxon>
        <taxon>Pseudomonadota</taxon>
        <taxon>Alphaproteobacteria</taxon>
        <taxon>Acetobacterales</taxon>
        <taxon>Acetobacteraceae</taxon>
        <taxon>environmental samples</taxon>
    </lineage>
</organism>
<dbReference type="EMBL" id="CADCTG010000257">
    <property type="protein sequence ID" value="CAA9275924.1"/>
    <property type="molecule type" value="Genomic_DNA"/>
</dbReference>
<dbReference type="GO" id="GO:0003727">
    <property type="term" value="F:single-stranded RNA binding"/>
    <property type="evidence" value="ECO:0007669"/>
    <property type="project" value="TreeGrafter"/>
</dbReference>
<feature type="site" description="Interaction with target DNA" evidence="6">
    <location>
        <position position="86"/>
    </location>
</feature>
<evidence type="ECO:0000256" key="3">
    <source>
        <dbReference type="ARBA" id="ARBA00022722"/>
    </source>
</evidence>
<dbReference type="GO" id="GO:0016891">
    <property type="term" value="F:RNA endonuclease activity producing 5'-phosphomonoesters, hydrolytic mechanism"/>
    <property type="evidence" value="ECO:0007669"/>
    <property type="project" value="TreeGrafter"/>
</dbReference>
<evidence type="ECO:0000313" key="7">
    <source>
        <dbReference type="EMBL" id="CAA9275924.1"/>
    </source>
</evidence>
<dbReference type="GO" id="GO:0000287">
    <property type="term" value="F:magnesium ion binding"/>
    <property type="evidence" value="ECO:0007669"/>
    <property type="project" value="UniProtKB-UniRule"/>
</dbReference>
<comment type="cofactor">
    <cofactor evidence="6">
        <name>Mg(2+)</name>
        <dbReference type="ChEBI" id="CHEBI:18420"/>
    </cofactor>
</comment>
<reference evidence="7" key="1">
    <citation type="submission" date="2020-02" db="EMBL/GenBank/DDBJ databases">
        <authorList>
            <person name="Meier V. D."/>
        </authorList>
    </citation>
    <scope>NUCLEOTIDE SEQUENCE</scope>
    <source>
        <strain evidence="7">AVDCRST_MAG08</strain>
    </source>
</reference>
<keyword evidence="2 6" id="KW-0963">Cytoplasm</keyword>
<dbReference type="CDD" id="cd06559">
    <property type="entry name" value="Endonuclease_V"/>
    <property type="match status" value="1"/>
</dbReference>
<dbReference type="InterPro" id="IPR007581">
    <property type="entry name" value="Endonuclease-V"/>
</dbReference>
<dbReference type="GO" id="GO:0006281">
    <property type="term" value="P:DNA repair"/>
    <property type="evidence" value="ECO:0007669"/>
    <property type="project" value="UniProtKB-UniRule"/>
</dbReference>
<accession>A0A6J4JF95</accession>
<sequence>MTGPPIPAEWLHPPDPAAARRAQTALAERVLREDAFGEVRFLGGVDVSNNRFDPEQRVFAAVVVLSLPDLRVVETAGAAARAAMPYVPGLLGFREIPALLAAWEKLRAKPDLVLVDGHGVAHPRGLGIAAHLGVVLDVPAIGVAKSILVGAPDPPLPEEAGTETPLLWRGDRIGTALRTRRRANPLYVSIGHRVSLETAVAWVRRATGGYRLPEPTRQAHLAANALRVAEAGSPR</sequence>
<comment type="catalytic activity">
    <reaction evidence="6">
        <text>Endonucleolytic cleavage at apurinic or apyrimidinic sites to products with a 5'-phosphate.</text>
        <dbReference type="EC" id="3.1.21.7"/>
    </reaction>
</comment>
<dbReference type="GO" id="GO:0005737">
    <property type="term" value="C:cytoplasm"/>
    <property type="evidence" value="ECO:0007669"/>
    <property type="project" value="UniProtKB-SubCell"/>
</dbReference>
<comment type="similarity">
    <text evidence="6">Belongs to the endonuclease V family.</text>
</comment>
<dbReference type="NCBIfam" id="NF008629">
    <property type="entry name" value="PRK11617.1"/>
    <property type="match status" value="1"/>
</dbReference>
<dbReference type="HAMAP" id="MF_00801">
    <property type="entry name" value="Endonuclease_5"/>
    <property type="match status" value="1"/>
</dbReference>
<keyword evidence="6" id="KW-0479">Metal-binding</keyword>
<proteinExistence type="inferred from homology"/>
<keyword evidence="6" id="KW-0227">DNA damage</keyword>
<evidence type="ECO:0000256" key="4">
    <source>
        <dbReference type="ARBA" id="ARBA00022759"/>
    </source>
</evidence>
<evidence type="ECO:0000256" key="6">
    <source>
        <dbReference type="HAMAP-Rule" id="MF_00801"/>
    </source>
</evidence>
<feature type="binding site" evidence="6">
    <location>
        <position position="46"/>
    </location>
    <ligand>
        <name>Mg(2+)</name>
        <dbReference type="ChEBI" id="CHEBI:18420"/>
    </ligand>
</feature>
<dbReference type="PANTHER" id="PTHR28511:SF1">
    <property type="entry name" value="ENDONUCLEASE V"/>
    <property type="match status" value="1"/>
</dbReference>
<dbReference type="AlphaFoldDB" id="A0A6J4JF95"/>
<keyword evidence="3 6" id="KW-0540">Nuclease</keyword>
<keyword evidence="6" id="KW-0234">DNA repair</keyword>
<feature type="binding site" evidence="6">
    <location>
        <position position="116"/>
    </location>
    <ligand>
        <name>Mg(2+)</name>
        <dbReference type="ChEBI" id="CHEBI:18420"/>
    </ligand>
</feature>
<gene>
    <name evidence="6" type="primary">nfi</name>
    <name evidence="7" type="ORF">AVDCRST_MAG08-3485</name>
</gene>
<dbReference type="Pfam" id="PF04493">
    <property type="entry name" value="Endonuclease_5"/>
    <property type="match status" value="1"/>
</dbReference>
<keyword evidence="5 6" id="KW-0378">Hydrolase</keyword>
<dbReference type="EC" id="3.1.21.7" evidence="6"/>
<comment type="subcellular location">
    <subcellularLocation>
        <location evidence="1 6">Cytoplasm</location>
    </subcellularLocation>
</comment>
<comment type="function">
    <text evidence="6">DNA repair enzyme involved in the repair of deaminated bases. Selectively cleaves double-stranded DNA at the second phosphodiester bond 3' to a deoxyinosine leaving behind the intact lesion on the nicked DNA.</text>
</comment>